<keyword evidence="2" id="KW-1185">Reference proteome</keyword>
<sequence>MLNRSQSNPLITFTQGYEHLNPHMTFTTKIEKYQIIQGFTSSRNRRKTLRDNYLFNKVSEEAGALELSKVRVSEIEGRPAQEANLYTPNRIDHRKLVVKVIVSMNHRLVVVTSTLHMGVGVPDCSVEQNLGIIVPFRMEPEETEVTNIQTMTENVQQWVNVSLLQKV</sequence>
<protein>
    <submittedName>
        <fullName evidence="1">Uncharacterized protein</fullName>
    </submittedName>
</protein>
<accession>A0A9D4L4H2</accession>
<name>A0A9D4L4H2_DREPO</name>
<organism evidence="1 2">
    <name type="scientific">Dreissena polymorpha</name>
    <name type="common">Zebra mussel</name>
    <name type="synonym">Mytilus polymorpha</name>
    <dbReference type="NCBI Taxonomy" id="45954"/>
    <lineage>
        <taxon>Eukaryota</taxon>
        <taxon>Metazoa</taxon>
        <taxon>Spiralia</taxon>
        <taxon>Lophotrochozoa</taxon>
        <taxon>Mollusca</taxon>
        <taxon>Bivalvia</taxon>
        <taxon>Autobranchia</taxon>
        <taxon>Heteroconchia</taxon>
        <taxon>Euheterodonta</taxon>
        <taxon>Imparidentia</taxon>
        <taxon>Neoheterodontei</taxon>
        <taxon>Myida</taxon>
        <taxon>Dreissenoidea</taxon>
        <taxon>Dreissenidae</taxon>
        <taxon>Dreissena</taxon>
    </lineage>
</organism>
<evidence type="ECO:0000313" key="2">
    <source>
        <dbReference type="Proteomes" id="UP000828390"/>
    </source>
</evidence>
<dbReference type="Proteomes" id="UP000828390">
    <property type="component" value="Unassembled WGS sequence"/>
</dbReference>
<dbReference type="EMBL" id="JAIWYP010000003">
    <property type="protein sequence ID" value="KAH3851184.1"/>
    <property type="molecule type" value="Genomic_DNA"/>
</dbReference>
<reference evidence="1" key="2">
    <citation type="submission" date="2020-11" db="EMBL/GenBank/DDBJ databases">
        <authorList>
            <person name="McCartney M.A."/>
            <person name="Auch B."/>
            <person name="Kono T."/>
            <person name="Mallez S."/>
            <person name="Becker A."/>
            <person name="Gohl D.M."/>
            <person name="Silverstein K.A.T."/>
            <person name="Koren S."/>
            <person name="Bechman K.B."/>
            <person name="Herman A."/>
            <person name="Abrahante J.E."/>
            <person name="Garbe J."/>
        </authorList>
    </citation>
    <scope>NUCLEOTIDE SEQUENCE</scope>
    <source>
        <strain evidence="1">Duluth1</strain>
        <tissue evidence="1">Whole animal</tissue>
    </source>
</reference>
<comment type="caution">
    <text evidence="1">The sequence shown here is derived from an EMBL/GenBank/DDBJ whole genome shotgun (WGS) entry which is preliminary data.</text>
</comment>
<evidence type="ECO:0000313" key="1">
    <source>
        <dbReference type="EMBL" id="KAH3851184.1"/>
    </source>
</evidence>
<dbReference type="AlphaFoldDB" id="A0A9D4L4H2"/>
<gene>
    <name evidence="1" type="ORF">DPMN_093664</name>
</gene>
<proteinExistence type="predicted"/>
<reference evidence="1" key="1">
    <citation type="journal article" date="2019" name="bioRxiv">
        <title>The Genome of the Zebra Mussel, Dreissena polymorpha: A Resource for Invasive Species Research.</title>
        <authorList>
            <person name="McCartney M.A."/>
            <person name="Auch B."/>
            <person name="Kono T."/>
            <person name="Mallez S."/>
            <person name="Zhang Y."/>
            <person name="Obille A."/>
            <person name="Becker A."/>
            <person name="Abrahante J.E."/>
            <person name="Garbe J."/>
            <person name="Badalamenti J.P."/>
            <person name="Herman A."/>
            <person name="Mangelson H."/>
            <person name="Liachko I."/>
            <person name="Sullivan S."/>
            <person name="Sone E.D."/>
            <person name="Koren S."/>
            <person name="Silverstein K.A.T."/>
            <person name="Beckman K.B."/>
            <person name="Gohl D.M."/>
        </authorList>
    </citation>
    <scope>NUCLEOTIDE SEQUENCE</scope>
    <source>
        <strain evidence="1">Duluth1</strain>
        <tissue evidence="1">Whole animal</tissue>
    </source>
</reference>